<proteinExistence type="predicted"/>
<reference evidence="1" key="1">
    <citation type="journal article" date="2021" name="Microbiology">
        <title>Metagenomic Analysis of the Microbial Community in the Underground Coal Fire Area (Kemerovo Region, Russia) Revealed Predominance of Thermophilic Members of the Phyla Deinococcus-thermus, Aquificae, and Firmicutes.</title>
        <authorList>
            <person name="Kadnikov V."/>
            <person name="Mardanov A.V."/>
            <person name="Beletsky A.V."/>
            <person name="Karnachuk O.V."/>
            <person name="Ravin N.V."/>
        </authorList>
    </citation>
    <scope>NUCLEOTIDE SEQUENCE</scope>
    <source>
        <strain evidence="1">RBS10-49</strain>
    </source>
</reference>
<evidence type="ECO:0008006" key="3">
    <source>
        <dbReference type="Google" id="ProtNLM"/>
    </source>
</evidence>
<dbReference type="NCBIfam" id="NF047768">
    <property type="entry name" value="Clp_like_SDH"/>
    <property type="match status" value="1"/>
</dbReference>
<name>A0A947GA79_HYDSH</name>
<accession>A0A947GA79</accession>
<dbReference type="InterPro" id="IPR029045">
    <property type="entry name" value="ClpP/crotonase-like_dom_sf"/>
</dbReference>
<sequence>MDFFLLLFWLFFFFTALLPMLQQKRTNALRTELIRRLEKKRRSRVITLIHRQEALSFLGIPVSRYIDIEDSEQVLRAIRLTPPEMPIDLILHTPGGLVLAAEQIAFALARHPAKVTVFVPHYAMSGGTLIALAADEIVLDENAVLGPVDPQLGEYPAASILSVLKAKPIEAIDDRTLILADVAQKAMRQVRTSLEDLLRRKMDEQIAADLARLFSEGRWTHDYPIGTDELARFGIRFRTDMPEEIYRLMELYPQPAGRRPSVQYIPFPYERPYERPERRSR</sequence>
<dbReference type="PANTHER" id="PTHR35984:SF1">
    <property type="entry name" value="PERIPLASMIC SERINE PROTEASE"/>
    <property type="match status" value="1"/>
</dbReference>
<comment type="caution">
    <text evidence="1">The sequence shown here is derived from an EMBL/GenBank/DDBJ whole genome shotgun (WGS) entry which is preliminary data.</text>
</comment>
<dbReference type="PANTHER" id="PTHR35984">
    <property type="entry name" value="PERIPLASMIC SERINE PROTEASE"/>
    <property type="match status" value="1"/>
</dbReference>
<dbReference type="EMBL" id="JAHHQF010000081">
    <property type="protein sequence ID" value="MBT9283221.1"/>
    <property type="molecule type" value="Genomic_DNA"/>
</dbReference>
<dbReference type="SUPFAM" id="SSF52096">
    <property type="entry name" value="ClpP/crotonase"/>
    <property type="match status" value="1"/>
</dbReference>
<dbReference type="GO" id="GO:0016020">
    <property type="term" value="C:membrane"/>
    <property type="evidence" value="ECO:0007669"/>
    <property type="project" value="InterPro"/>
</dbReference>
<evidence type="ECO:0000313" key="2">
    <source>
        <dbReference type="Proteomes" id="UP000748108"/>
    </source>
</evidence>
<gene>
    <name evidence="1" type="ORF">KM312_11375</name>
</gene>
<dbReference type="AlphaFoldDB" id="A0A947GA79"/>
<evidence type="ECO:0000313" key="1">
    <source>
        <dbReference type="EMBL" id="MBT9283221.1"/>
    </source>
</evidence>
<protein>
    <recommendedName>
        <fullName evidence="3">Periplasmic serine protease</fullName>
    </recommendedName>
</protein>
<organism evidence="1 2">
    <name type="scientific">Hydrogenibacillus schlegelii</name>
    <name type="common">Bacillus schlegelii</name>
    <dbReference type="NCBI Taxonomy" id="1484"/>
    <lineage>
        <taxon>Bacteria</taxon>
        <taxon>Bacillati</taxon>
        <taxon>Bacillota</taxon>
        <taxon>Bacilli</taxon>
        <taxon>Bacillales</taxon>
        <taxon>Bacillales Family X. Incertae Sedis</taxon>
        <taxon>Hydrogenibacillus</taxon>
    </lineage>
</organism>
<dbReference type="Pfam" id="PF01972">
    <property type="entry name" value="SDH_protease"/>
    <property type="match status" value="1"/>
</dbReference>
<dbReference type="InterPro" id="IPR002825">
    <property type="entry name" value="Pept_S49_ser-pept_pro"/>
</dbReference>
<dbReference type="Proteomes" id="UP000748108">
    <property type="component" value="Unassembled WGS sequence"/>
</dbReference>
<dbReference type="Gene3D" id="3.90.226.10">
    <property type="entry name" value="2-enoyl-CoA Hydratase, Chain A, domain 1"/>
    <property type="match status" value="1"/>
</dbReference>